<sequence>MASIYKVSPRPNAALSTTTLYIPQEIIDLIVTILSPKTTALRACSELSIAFHISTRRFSFARIEIPLHDPKSLARRMSKLRKTLKGKPHLLSEIACLKVMLPDYRRASESAWKWVFSSANEDTRWVLQKIAASSSSSSLSSSHSARVRSLEICGGEIAPGKNHTAVWNGVSPFFNRSIAPLLFSIAQTHPHLESLTLSSVYHIPISILNRTNCKMSRSITHLSSTLSSFRQRDDSEISGGKYLQDLRRLELYIGSPPFDSNLTPFALPKLEDISIAIPTCWYHLGVAVEFLKKYSASLTTLRLVVELHSFNKDTFKRLGPSRSTPNPGDLTHLKNMLFVANIYATDFDLQSEYLNIRGAMYFISSGLSYLPLPTTLESITFDVTLTADIIAADGGLTGIVNRFHRALRILDDRLCKMGCCGLKSLRFRLTIRGVPEEEDGVPTLVSGGEALPRLASMAPALVVTTELRCVLN</sequence>
<dbReference type="Proteomes" id="UP000807469">
    <property type="component" value="Unassembled WGS sequence"/>
</dbReference>
<dbReference type="EMBL" id="MU155198">
    <property type="protein sequence ID" value="KAF9480215.1"/>
    <property type="molecule type" value="Genomic_DNA"/>
</dbReference>
<dbReference type="OrthoDB" id="2823776at2759"/>
<keyword evidence="2" id="KW-1185">Reference proteome</keyword>
<dbReference type="AlphaFoldDB" id="A0A9P5Z584"/>
<reference evidence="1" key="1">
    <citation type="submission" date="2020-11" db="EMBL/GenBank/DDBJ databases">
        <authorList>
            <consortium name="DOE Joint Genome Institute"/>
            <person name="Ahrendt S."/>
            <person name="Riley R."/>
            <person name="Andreopoulos W."/>
            <person name="Labutti K."/>
            <person name="Pangilinan J."/>
            <person name="Ruiz-Duenas F.J."/>
            <person name="Barrasa J.M."/>
            <person name="Sanchez-Garcia M."/>
            <person name="Camarero S."/>
            <person name="Miyauchi S."/>
            <person name="Serrano A."/>
            <person name="Linde D."/>
            <person name="Babiker R."/>
            <person name="Drula E."/>
            <person name="Ayuso-Fernandez I."/>
            <person name="Pacheco R."/>
            <person name="Padilla G."/>
            <person name="Ferreira P."/>
            <person name="Barriuso J."/>
            <person name="Kellner H."/>
            <person name="Castanera R."/>
            <person name="Alfaro M."/>
            <person name="Ramirez L."/>
            <person name="Pisabarro A.G."/>
            <person name="Kuo A."/>
            <person name="Tritt A."/>
            <person name="Lipzen A."/>
            <person name="He G."/>
            <person name="Yan M."/>
            <person name="Ng V."/>
            <person name="Cullen D."/>
            <person name="Martin F."/>
            <person name="Rosso M.-N."/>
            <person name="Henrissat B."/>
            <person name="Hibbett D."/>
            <person name="Martinez A.T."/>
            <person name="Grigoriev I.V."/>
        </authorList>
    </citation>
    <scope>NUCLEOTIDE SEQUENCE</scope>
    <source>
        <strain evidence="1">CIRM-BRFM 674</strain>
    </source>
</reference>
<comment type="caution">
    <text evidence="1">The sequence shown here is derived from an EMBL/GenBank/DDBJ whole genome shotgun (WGS) entry which is preliminary data.</text>
</comment>
<name>A0A9P5Z584_9AGAR</name>
<proteinExistence type="predicted"/>
<protein>
    <submittedName>
        <fullName evidence="1">Uncharacterized protein</fullName>
    </submittedName>
</protein>
<evidence type="ECO:0000313" key="1">
    <source>
        <dbReference type="EMBL" id="KAF9480215.1"/>
    </source>
</evidence>
<gene>
    <name evidence="1" type="ORF">BDN70DRAFT_931885</name>
</gene>
<organism evidence="1 2">
    <name type="scientific">Pholiota conissans</name>
    <dbReference type="NCBI Taxonomy" id="109636"/>
    <lineage>
        <taxon>Eukaryota</taxon>
        <taxon>Fungi</taxon>
        <taxon>Dikarya</taxon>
        <taxon>Basidiomycota</taxon>
        <taxon>Agaricomycotina</taxon>
        <taxon>Agaricomycetes</taxon>
        <taxon>Agaricomycetidae</taxon>
        <taxon>Agaricales</taxon>
        <taxon>Agaricineae</taxon>
        <taxon>Strophariaceae</taxon>
        <taxon>Pholiota</taxon>
    </lineage>
</organism>
<accession>A0A9P5Z584</accession>
<evidence type="ECO:0000313" key="2">
    <source>
        <dbReference type="Proteomes" id="UP000807469"/>
    </source>
</evidence>